<keyword evidence="2" id="KW-1185">Reference proteome</keyword>
<dbReference type="OrthoDB" id="5421609at2"/>
<accession>S7TGY7</accession>
<comment type="caution">
    <text evidence="1">The sequence shown here is derived from an EMBL/GenBank/DDBJ whole genome shotgun (WGS) entry which is preliminary data.</text>
</comment>
<name>S7TGY7_DESML</name>
<evidence type="ECO:0000313" key="2">
    <source>
        <dbReference type="Proteomes" id="UP000014977"/>
    </source>
</evidence>
<organism evidence="1 2">
    <name type="scientific">Desulfococcus multivorans DSM 2059</name>
    <dbReference type="NCBI Taxonomy" id="1121405"/>
    <lineage>
        <taxon>Bacteria</taxon>
        <taxon>Pseudomonadati</taxon>
        <taxon>Thermodesulfobacteriota</taxon>
        <taxon>Desulfobacteria</taxon>
        <taxon>Desulfobacterales</taxon>
        <taxon>Desulfococcaceae</taxon>
        <taxon>Desulfococcus</taxon>
    </lineage>
</organism>
<protein>
    <submittedName>
        <fullName evidence="1">Uncharacterized protein</fullName>
    </submittedName>
</protein>
<sequence length="177" mass="18088">MISLNDNEKQFLLTLYDRLDGSLSGQISMYDVGAAMGCEKPESLKIAESLMGMDAVAVRTLSGGVGLTETGIATARDLGAGGGDAAPRLGDGPVVDDAGRTAAEALATGIKADAGGMNLEFDALAELVADLRTIDAQMTSPRPKTAVLRAAFTSLQKTLAAANQKDGAARIAAFIKG</sequence>
<dbReference type="RefSeq" id="WP_020877892.1">
    <property type="nucleotide sequence ID" value="NZ_ATHJ01000105.1"/>
</dbReference>
<evidence type="ECO:0000313" key="1">
    <source>
        <dbReference type="EMBL" id="EPR36076.1"/>
    </source>
</evidence>
<gene>
    <name evidence="1" type="ORF">dsmv_0781</name>
</gene>
<dbReference type="AlphaFoldDB" id="S7TGY7"/>
<dbReference type="EMBL" id="ATHJ01000105">
    <property type="protein sequence ID" value="EPR36076.1"/>
    <property type="molecule type" value="Genomic_DNA"/>
</dbReference>
<proteinExistence type="predicted"/>
<dbReference type="eggNOG" id="ENOG503355H">
    <property type="taxonomic scope" value="Bacteria"/>
</dbReference>
<reference evidence="1 2" key="1">
    <citation type="journal article" date="2013" name="Genome Announc.">
        <title>Draft genome sequences for three mercury-methylating, sulfate-reducing bacteria.</title>
        <authorList>
            <person name="Brown S.D."/>
            <person name="Hurt R.A.Jr."/>
            <person name="Gilmour C.C."/>
            <person name="Elias D.A."/>
        </authorList>
    </citation>
    <scope>NUCLEOTIDE SEQUENCE [LARGE SCALE GENOMIC DNA]</scope>
    <source>
        <strain evidence="1 2">DSM 2059</strain>
    </source>
</reference>
<dbReference type="Proteomes" id="UP000014977">
    <property type="component" value="Unassembled WGS sequence"/>
</dbReference>